<evidence type="ECO:0000313" key="2">
    <source>
        <dbReference type="EMBL" id="MFC1848964.1"/>
    </source>
</evidence>
<name>A0ABV6YRY7_UNCC1</name>
<dbReference type="InterPro" id="IPR017850">
    <property type="entry name" value="Alkaline_phosphatase_core_sf"/>
</dbReference>
<dbReference type="SUPFAM" id="SSF53649">
    <property type="entry name" value="Alkaline phosphatase-like"/>
    <property type="match status" value="1"/>
</dbReference>
<dbReference type="PANTHER" id="PTHR43751">
    <property type="entry name" value="SULFATASE"/>
    <property type="match status" value="1"/>
</dbReference>
<dbReference type="InterPro" id="IPR052701">
    <property type="entry name" value="GAG_Ulvan_Degrading_Sulfatases"/>
</dbReference>
<organism evidence="2 3">
    <name type="scientific">candidate division CSSED10-310 bacterium</name>
    <dbReference type="NCBI Taxonomy" id="2855610"/>
    <lineage>
        <taxon>Bacteria</taxon>
        <taxon>Bacteria division CSSED10-310</taxon>
    </lineage>
</organism>
<dbReference type="Proteomes" id="UP001594351">
    <property type="component" value="Unassembled WGS sequence"/>
</dbReference>
<feature type="domain" description="Sulfatase N-terminal" evidence="1">
    <location>
        <begin position="307"/>
        <end position="594"/>
    </location>
</feature>
<dbReference type="InterPro" id="IPR000917">
    <property type="entry name" value="Sulfatase_N"/>
</dbReference>
<proteinExistence type="predicted"/>
<dbReference type="Pfam" id="PF00884">
    <property type="entry name" value="Sulfatase"/>
    <property type="match status" value="1"/>
</dbReference>
<evidence type="ECO:0000313" key="3">
    <source>
        <dbReference type="Proteomes" id="UP001594351"/>
    </source>
</evidence>
<gene>
    <name evidence="2" type="ORF">ACFL27_02035</name>
</gene>
<sequence length="726" mass="82428">MVYSEENGNLARFLPHGSDIQVSIRDNILSLISGSATSYIGTETLFNASAYDVMEVTLRLNKRTAVAVETNPDQPVEPGRLTPSSEKLILTFGWRTTRDQEFPRYQRIQQSIKASSQAWITCRFILAENPLWQGDINGISLFVTPAVSHLEISKISLQRQENRSEVEPSRFRIGSQTRSAFLLRPSDEWACQVVMVEQSALEFGLAPVFLSQKDEPVDLKCTLTIQSGIFFRKKLFEKQFFISSDGTSLNRWYDVSLDLTRFAGKKVKLVWRCEHDPEGQSSESQGSFLVLSLPYLFTSQSGTKQTNLLLMSIDTLRADHLGCYGYPCSTSPSLDLLSRHGSVFSRGITPCPSTAPAHISLFTGLYPFQHGVLKGHNRLNFFTRTLAEQLMKKGLLTYAVTGGGNVSAYHRIDKGFLGYNDGERSILSLQSDLIPWLRTHHQKPFFAFYHTYEVHAPYRKHEPLTDYFFPNYTGAVTGNELLNKLTTLKLSQRDNKYLVALYDSGIRYTDTSIGRLFHELKKLKIWDNTLLILLSDHGEHFAEHGLYGHGNSLYSPLVEVPIIMSLSTEIRQRHIFNNTFNLIDVIPTTCALLGFESDFTTPGHNYAPVLQQQKKEDKTAFSFSELKRRNSDRSDWIYEYSLLEEDYKLILSYPQGSTKLFAIPSREREVDQLAECYPEITKRLQSKLQMLLSDPGASRNSFFPSAGEIPLDQETKSNLKALGYYD</sequence>
<evidence type="ECO:0000259" key="1">
    <source>
        <dbReference type="Pfam" id="PF00884"/>
    </source>
</evidence>
<reference evidence="2 3" key="1">
    <citation type="submission" date="2024-09" db="EMBL/GenBank/DDBJ databases">
        <title>Laminarin stimulates single cell rates of sulfate reduction while oxygen inhibits transcriptomic activity in coastal marine sediment.</title>
        <authorList>
            <person name="Lindsay M."/>
            <person name="Orcutt B."/>
            <person name="Emerson D."/>
            <person name="Stepanauskas R."/>
            <person name="D'Angelo T."/>
        </authorList>
    </citation>
    <scope>NUCLEOTIDE SEQUENCE [LARGE SCALE GENOMIC DNA]</scope>
    <source>
        <strain evidence="2">SAG AM-311-K15</strain>
    </source>
</reference>
<dbReference type="CDD" id="cd16148">
    <property type="entry name" value="sulfatase_like"/>
    <property type="match status" value="1"/>
</dbReference>
<dbReference type="PANTHER" id="PTHR43751:SF3">
    <property type="entry name" value="SULFATASE N-TERMINAL DOMAIN-CONTAINING PROTEIN"/>
    <property type="match status" value="1"/>
</dbReference>
<comment type="caution">
    <text evidence="2">The sequence shown here is derived from an EMBL/GenBank/DDBJ whole genome shotgun (WGS) entry which is preliminary data.</text>
</comment>
<dbReference type="EMBL" id="JBHPBY010000014">
    <property type="protein sequence ID" value="MFC1848964.1"/>
    <property type="molecule type" value="Genomic_DNA"/>
</dbReference>
<keyword evidence="3" id="KW-1185">Reference proteome</keyword>
<protein>
    <submittedName>
        <fullName evidence="2">Sulfatase</fullName>
    </submittedName>
</protein>
<dbReference type="Gene3D" id="3.40.720.10">
    <property type="entry name" value="Alkaline Phosphatase, subunit A"/>
    <property type="match status" value="1"/>
</dbReference>
<accession>A0ABV6YRY7</accession>